<gene>
    <name evidence="1" type="ORF">TNCT_261601</name>
</gene>
<evidence type="ECO:0000313" key="2">
    <source>
        <dbReference type="Proteomes" id="UP000887116"/>
    </source>
</evidence>
<name>A0A8X6L297_TRICU</name>
<feature type="non-terminal residue" evidence="1">
    <location>
        <position position="1"/>
    </location>
</feature>
<comment type="caution">
    <text evidence="1">The sequence shown here is derived from an EMBL/GenBank/DDBJ whole genome shotgun (WGS) entry which is preliminary data.</text>
</comment>
<proteinExistence type="predicted"/>
<evidence type="ECO:0000313" key="1">
    <source>
        <dbReference type="EMBL" id="GFQ93829.1"/>
    </source>
</evidence>
<dbReference type="OrthoDB" id="6432013at2759"/>
<organism evidence="1 2">
    <name type="scientific">Trichonephila clavata</name>
    <name type="common">Joro spider</name>
    <name type="synonym">Nephila clavata</name>
    <dbReference type="NCBI Taxonomy" id="2740835"/>
    <lineage>
        <taxon>Eukaryota</taxon>
        <taxon>Metazoa</taxon>
        <taxon>Ecdysozoa</taxon>
        <taxon>Arthropoda</taxon>
        <taxon>Chelicerata</taxon>
        <taxon>Arachnida</taxon>
        <taxon>Araneae</taxon>
        <taxon>Araneomorphae</taxon>
        <taxon>Entelegynae</taxon>
        <taxon>Araneoidea</taxon>
        <taxon>Nephilidae</taxon>
        <taxon>Trichonephila</taxon>
    </lineage>
</organism>
<dbReference type="EMBL" id="BMAO01004316">
    <property type="protein sequence ID" value="GFQ93829.1"/>
    <property type="molecule type" value="Genomic_DNA"/>
</dbReference>
<protein>
    <submittedName>
        <fullName evidence="1">Uncharacterized protein</fullName>
    </submittedName>
</protein>
<dbReference type="AlphaFoldDB" id="A0A8X6L297"/>
<sequence>ATVAFIFAFRRNYVNPRNIEEAEEQRPILET</sequence>
<reference evidence="1" key="1">
    <citation type="submission" date="2020-07" db="EMBL/GenBank/DDBJ databases">
        <title>Multicomponent nature underlies the extraordinary mechanical properties of spider dragline silk.</title>
        <authorList>
            <person name="Kono N."/>
            <person name="Nakamura H."/>
            <person name="Mori M."/>
            <person name="Yoshida Y."/>
            <person name="Ohtoshi R."/>
            <person name="Malay A.D."/>
            <person name="Moran D.A.P."/>
            <person name="Tomita M."/>
            <person name="Numata K."/>
            <person name="Arakawa K."/>
        </authorList>
    </citation>
    <scope>NUCLEOTIDE SEQUENCE</scope>
</reference>
<dbReference type="Proteomes" id="UP000887116">
    <property type="component" value="Unassembled WGS sequence"/>
</dbReference>
<keyword evidence="2" id="KW-1185">Reference proteome</keyword>
<accession>A0A8X6L297</accession>